<protein>
    <submittedName>
        <fullName evidence="1">Uncharacterized protein</fullName>
    </submittedName>
</protein>
<dbReference type="InParanoid" id="D2HQ96"/>
<gene>
    <name evidence="1" type="ORF">PANDA_014044</name>
</gene>
<proteinExistence type="predicted"/>
<evidence type="ECO:0000313" key="1">
    <source>
        <dbReference type="EMBL" id="EFB19596.1"/>
    </source>
</evidence>
<name>D2HQ96_AILME</name>
<accession>D2HQ96</accession>
<sequence>RQGSLGALLDSGSYSVKPIRYA</sequence>
<reference evidence="1" key="1">
    <citation type="journal article" date="2010" name="Nature">
        <title>The sequence and de novo assembly of the giant panda genome.</title>
        <authorList>
            <person name="Li R."/>
            <person name="Fan W."/>
            <person name="Tian G."/>
            <person name="Zhu H."/>
            <person name="He L."/>
            <person name="Cai J."/>
            <person name="Huang Q."/>
            <person name="Cai Q."/>
            <person name="Li B."/>
            <person name="Bai Y."/>
            <person name="Zhang Z."/>
            <person name="Zhang Y."/>
            <person name="Wang W."/>
            <person name="Li J."/>
            <person name="Wei F."/>
            <person name="Li H."/>
            <person name="Jian M."/>
            <person name="Li J."/>
            <person name="Zhang Z."/>
            <person name="Nielsen R."/>
            <person name="Li D."/>
            <person name="Gu W."/>
            <person name="Yang Z."/>
            <person name="Xuan Z."/>
            <person name="Ryder O.A."/>
            <person name="Leung F.C."/>
            <person name="Zhou Y."/>
            <person name="Cao J."/>
            <person name="Sun X."/>
            <person name="Fu Y."/>
            <person name="Fang X."/>
            <person name="Guo X."/>
            <person name="Wang B."/>
            <person name="Hou R."/>
            <person name="Shen F."/>
            <person name="Mu B."/>
            <person name="Ni P."/>
            <person name="Lin R."/>
            <person name="Qian W."/>
            <person name="Wang G."/>
            <person name="Yu C."/>
            <person name="Nie W."/>
            <person name="Wang J."/>
            <person name="Wu Z."/>
            <person name="Liang H."/>
            <person name="Min J."/>
            <person name="Wu Q."/>
            <person name="Cheng S."/>
            <person name="Ruan J."/>
            <person name="Wang M."/>
            <person name="Shi Z."/>
            <person name="Wen M."/>
            <person name="Liu B."/>
            <person name="Ren X."/>
            <person name="Zheng H."/>
            <person name="Dong D."/>
            <person name="Cook K."/>
            <person name="Shan G."/>
            <person name="Zhang H."/>
            <person name="Kosiol C."/>
            <person name="Xie X."/>
            <person name="Lu Z."/>
            <person name="Zheng H."/>
            <person name="Li Y."/>
            <person name="Steiner C.C."/>
            <person name="Lam T.T."/>
            <person name="Lin S."/>
            <person name="Zhang Q."/>
            <person name="Li G."/>
            <person name="Tian J."/>
            <person name="Gong T."/>
            <person name="Liu H."/>
            <person name="Zhang D."/>
            <person name="Fang L."/>
            <person name="Ye C."/>
            <person name="Zhang J."/>
            <person name="Hu W."/>
            <person name="Xu A."/>
            <person name="Ren Y."/>
            <person name="Zhang G."/>
            <person name="Bruford M.W."/>
            <person name="Li Q."/>
            <person name="Ma L."/>
            <person name="Guo Y."/>
            <person name="An N."/>
            <person name="Hu Y."/>
            <person name="Zheng Y."/>
            <person name="Shi Y."/>
            <person name="Li Z."/>
            <person name="Liu Q."/>
            <person name="Chen Y."/>
            <person name="Zhao J."/>
            <person name="Qu N."/>
            <person name="Zhao S."/>
            <person name="Tian F."/>
            <person name="Wang X."/>
            <person name="Wang H."/>
            <person name="Xu L."/>
            <person name="Liu X."/>
            <person name="Vinar T."/>
            <person name="Wang Y."/>
            <person name="Lam T.W."/>
            <person name="Yiu S.M."/>
            <person name="Liu S."/>
            <person name="Zhang H."/>
            <person name="Li D."/>
            <person name="Huang Y."/>
            <person name="Wang X."/>
            <person name="Yang G."/>
            <person name="Jiang Z."/>
            <person name="Wang J."/>
            <person name="Qin N."/>
            <person name="Li L."/>
            <person name="Li J."/>
            <person name="Bolund L."/>
            <person name="Kristiansen K."/>
            <person name="Wong G.K."/>
            <person name="Olson M."/>
            <person name="Zhang X."/>
            <person name="Li S."/>
            <person name="Yang H."/>
            <person name="Wang J."/>
            <person name="Wang J."/>
        </authorList>
    </citation>
    <scope>NUCLEOTIDE SEQUENCE [LARGE SCALE GENOMIC DNA]</scope>
</reference>
<organism evidence="1">
    <name type="scientific">Ailuropoda melanoleuca</name>
    <name type="common">Giant panda</name>
    <dbReference type="NCBI Taxonomy" id="9646"/>
    <lineage>
        <taxon>Eukaryota</taxon>
        <taxon>Metazoa</taxon>
        <taxon>Chordata</taxon>
        <taxon>Craniata</taxon>
        <taxon>Vertebrata</taxon>
        <taxon>Euteleostomi</taxon>
        <taxon>Mammalia</taxon>
        <taxon>Eutheria</taxon>
        <taxon>Laurasiatheria</taxon>
        <taxon>Carnivora</taxon>
        <taxon>Caniformia</taxon>
        <taxon>Ursidae</taxon>
        <taxon>Ailuropoda</taxon>
    </lineage>
</organism>
<dbReference type="AlphaFoldDB" id="D2HQ96"/>
<feature type="non-terminal residue" evidence="1">
    <location>
        <position position="1"/>
    </location>
</feature>
<dbReference type="EMBL" id="GL193165">
    <property type="protein sequence ID" value="EFB19596.1"/>
    <property type="molecule type" value="Genomic_DNA"/>
</dbReference>
<feature type="non-terminal residue" evidence="1">
    <location>
        <position position="22"/>
    </location>
</feature>